<feature type="chain" id="PRO_5035188742" description="Pherophorin domain-containing protein" evidence="2">
    <location>
        <begin position="25"/>
        <end position="344"/>
    </location>
</feature>
<feature type="compositionally biased region" description="Low complexity" evidence="1">
    <location>
        <begin position="75"/>
        <end position="93"/>
    </location>
</feature>
<evidence type="ECO:0000259" key="3">
    <source>
        <dbReference type="Pfam" id="PF12499"/>
    </source>
</evidence>
<dbReference type="EMBL" id="BNCO01000060">
    <property type="protein sequence ID" value="GIL63789.1"/>
    <property type="molecule type" value="Genomic_DNA"/>
</dbReference>
<feature type="region of interest" description="Disordered" evidence="1">
    <location>
        <begin position="75"/>
        <end position="106"/>
    </location>
</feature>
<evidence type="ECO:0000313" key="5">
    <source>
        <dbReference type="Proteomes" id="UP000747399"/>
    </source>
</evidence>
<reference evidence="4" key="1">
    <citation type="journal article" date="2021" name="Proc. Natl. Acad. Sci. U.S.A.">
        <title>Three genomes in the algal genus Volvox reveal the fate of a haploid sex-determining region after a transition to homothallism.</title>
        <authorList>
            <person name="Yamamoto K."/>
            <person name="Hamaji T."/>
            <person name="Kawai-Toyooka H."/>
            <person name="Matsuzaki R."/>
            <person name="Takahashi F."/>
            <person name="Nishimura Y."/>
            <person name="Kawachi M."/>
            <person name="Noguchi H."/>
            <person name="Minakuchi Y."/>
            <person name="Umen J.G."/>
            <person name="Toyoda A."/>
            <person name="Nozaki H."/>
        </authorList>
    </citation>
    <scope>NUCLEOTIDE SEQUENCE</scope>
    <source>
        <strain evidence="4">NIES-3780</strain>
    </source>
</reference>
<feature type="domain" description="Pherophorin" evidence="3">
    <location>
        <begin position="191"/>
        <end position="323"/>
    </location>
</feature>
<proteinExistence type="predicted"/>
<evidence type="ECO:0000313" key="4">
    <source>
        <dbReference type="EMBL" id="GIL63789.1"/>
    </source>
</evidence>
<dbReference type="Pfam" id="PF12499">
    <property type="entry name" value="DUF3707"/>
    <property type="match status" value="1"/>
</dbReference>
<dbReference type="Proteomes" id="UP000747399">
    <property type="component" value="Unassembled WGS sequence"/>
</dbReference>
<sequence>MFRRRHYHAKWATALLLILPMLGAKPMPGWLNKSVSWLSTSLLNSNDTDYVKGKLPTQAGTSVPAHLEQSTFGQALPQQPQGIRQQQQQLQEQQQERQRQRQQRVQTASARSWAHLTSLEAGGCVDTTCTAPYSMYIASMDPVYGDSPTVGALAAESSVAWLATSAAASSGSSGILHDRVGPPSTVQGAEGGALNVCLTLVATGCFAPSYRTPCCAALARHLRQIEISIDPLCTDSIAAVTLNGNDLESGVYIVNASHSPSSARLRIQGLNLDYWSVLDSRLCIMLQPPCNSLSKLCGSSSAAGRSYCLVSYEDKLRDASKCCLTCQLPVDDGGSGGGPSGGGG</sequence>
<dbReference type="AlphaFoldDB" id="A0A8J4FB35"/>
<organism evidence="4 5">
    <name type="scientific">Volvox africanus</name>
    <dbReference type="NCBI Taxonomy" id="51714"/>
    <lineage>
        <taxon>Eukaryota</taxon>
        <taxon>Viridiplantae</taxon>
        <taxon>Chlorophyta</taxon>
        <taxon>core chlorophytes</taxon>
        <taxon>Chlorophyceae</taxon>
        <taxon>CS clade</taxon>
        <taxon>Chlamydomonadales</taxon>
        <taxon>Volvocaceae</taxon>
        <taxon>Volvox</taxon>
    </lineage>
</organism>
<keyword evidence="5" id="KW-1185">Reference proteome</keyword>
<protein>
    <recommendedName>
        <fullName evidence="3">Pherophorin domain-containing protein</fullName>
    </recommendedName>
</protein>
<accession>A0A8J4FB35</accession>
<feature type="non-terminal residue" evidence="4">
    <location>
        <position position="1"/>
    </location>
</feature>
<keyword evidence="2" id="KW-0732">Signal</keyword>
<evidence type="ECO:0000256" key="2">
    <source>
        <dbReference type="SAM" id="SignalP"/>
    </source>
</evidence>
<feature type="signal peptide" evidence="2">
    <location>
        <begin position="1"/>
        <end position="24"/>
    </location>
</feature>
<name>A0A8J4FB35_9CHLO</name>
<comment type="caution">
    <text evidence="4">The sequence shown here is derived from an EMBL/GenBank/DDBJ whole genome shotgun (WGS) entry which is preliminary data.</text>
</comment>
<evidence type="ECO:0000256" key="1">
    <source>
        <dbReference type="SAM" id="MobiDB-lite"/>
    </source>
</evidence>
<dbReference type="InterPro" id="IPR024616">
    <property type="entry name" value="Pherophorin"/>
</dbReference>
<gene>
    <name evidence="4" type="ORF">Vafri_17783</name>
</gene>